<evidence type="ECO:0000313" key="6">
    <source>
        <dbReference type="Proteomes" id="UP000515856"/>
    </source>
</evidence>
<dbReference type="AlphaFoldDB" id="A0A7G9GP73"/>
<dbReference type="RefSeq" id="WP_158552271.1">
    <property type="nucleotide sequence ID" value="NZ_CP060636.1"/>
</dbReference>
<keyword evidence="2" id="KW-0645">Protease</keyword>
<dbReference type="EMBL" id="CP060636">
    <property type="protein sequence ID" value="QNM12605.1"/>
    <property type="molecule type" value="Genomic_DNA"/>
</dbReference>
<dbReference type="Gene3D" id="3.40.50.880">
    <property type="match status" value="1"/>
</dbReference>
<dbReference type="Pfam" id="PF06108">
    <property type="entry name" value="DUF952"/>
    <property type="match status" value="1"/>
</dbReference>
<proteinExistence type="inferred from homology"/>
<dbReference type="InterPro" id="IPR005320">
    <property type="entry name" value="Peptidase_S51"/>
</dbReference>
<dbReference type="KEGG" id="ehn:H9Q80_01205"/>
<dbReference type="Gene3D" id="3.20.170.20">
    <property type="entry name" value="Protein of unknown function DUF952"/>
    <property type="match status" value="1"/>
</dbReference>
<dbReference type="Pfam" id="PF03575">
    <property type="entry name" value="Peptidase_S51"/>
    <property type="match status" value="1"/>
</dbReference>
<name>A0A7G9GP73_9FIRM</name>
<gene>
    <name evidence="5" type="ORF">H9Q80_01205</name>
</gene>
<dbReference type="Proteomes" id="UP000515856">
    <property type="component" value="Chromosome"/>
</dbReference>
<evidence type="ECO:0000256" key="3">
    <source>
        <dbReference type="ARBA" id="ARBA00022801"/>
    </source>
</evidence>
<dbReference type="InterPro" id="IPR009297">
    <property type="entry name" value="DUF952"/>
</dbReference>
<keyword evidence="6" id="KW-1185">Reference proteome</keyword>
<accession>A0A7G9GP73</accession>
<dbReference type="SUPFAM" id="SSF56399">
    <property type="entry name" value="ADP-ribosylation"/>
    <property type="match status" value="1"/>
</dbReference>
<keyword evidence="3" id="KW-0378">Hydrolase</keyword>
<dbReference type="GO" id="GO:0006508">
    <property type="term" value="P:proteolysis"/>
    <property type="evidence" value="ECO:0007669"/>
    <property type="project" value="UniProtKB-KW"/>
</dbReference>
<reference evidence="5 6" key="1">
    <citation type="submission" date="2020-08" db="EMBL/GenBank/DDBJ databases">
        <authorList>
            <person name="Liu C."/>
            <person name="Sun Q."/>
        </authorList>
    </citation>
    <scope>NUCLEOTIDE SEQUENCE [LARGE SCALE GENOMIC DNA]</scope>
    <source>
        <strain evidence="5 6">NSJ-61</strain>
    </source>
</reference>
<evidence type="ECO:0000256" key="2">
    <source>
        <dbReference type="ARBA" id="ARBA00022670"/>
    </source>
</evidence>
<keyword evidence="4" id="KW-0720">Serine protease</keyword>
<dbReference type="GO" id="GO:0008236">
    <property type="term" value="F:serine-type peptidase activity"/>
    <property type="evidence" value="ECO:0007669"/>
    <property type="project" value="UniProtKB-KW"/>
</dbReference>
<organism evidence="5 6">
    <name type="scientific">[Eubacterium] hominis</name>
    <dbReference type="NCBI Taxonomy" id="2764325"/>
    <lineage>
        <taxon>Bacteria</taxon>
        <taxon>Bacillati</taxon>
        <taxon>Bacillota</taxon>
        <taxon>Erysipelotrichia</taxon>
        <taxon>Erysipelotrichales</taxon>
        <taxon>Erysipelotrichaceae</taxon>
        <taxon>Amedibacillus</taxon>
    </lineage>
</organism>
<sequence length="334" mass="39287">MEIIHCCLKEAFEKEIENGTYGTSEIKAKGYIQFATWNSFRYLAPAFYKDTREYIFLVVDMDKVRNRIRFVKDHKGHAFPCVYGMIQHDEIKRCVPFIHDDKAWLNQKECVHILMNTSMIDENWCYPALKKYISAQDEVCVMAFSFFDDTKTLDDWNRQYKPGQGIWYKSNTDVFFRYGLKREQIHWVNYFTDSKIEMENKIMNSSIVFFTGGAPDLMMKRIREFKLTSLLKNYQGVMMGYSAGAMMQFDEYHITPDEDYPSFVYEKGLGCLKGFGIEPHYQASRIQKESMQLVIKEKQKDVYGIYEKGGIIIDQGNMIMFGKVDIMEAEDTKL</sequence>
<evidence type="ECO:0000313" key="5">
    <source>
        <dbReference type="EMBL" id="QNM12605.1"/>
    </source>
</evidence>
<comment type="similarity">
    <text evidence="1">Belongs to the peptidase S51 family.</text>
</comment>
<evidence type="ECO:0000256" key="1">
    <source>
        <dbReference type="ARBA" id="ARBA00006534"/>
    </source>
</evidence>
<dbReference type="InterPro" id="IPR029062">
    <property type="entry name" value="Class_I_gatase-like"/>
</dbReference>
<protein>
    <submittedName>
        <fullName evidence="5">DUF952 domain-containing protein</fullName>
    </submittedName>
</protein>
<evidence type="ECO:0000256" key="4">
    <source>
        <dbReference type="ARBA" id="ARBA00022825"/>
    </source>
</evidence>
<dbReference type="SUPFAM" id="SSF52317">
    <property type="entry name" value="Class I glutamine amidotransferase-like"/>
    <property type="match status" value="1"/>
</dbReference>